<evidence type="ECO:0000313" key="8">
    <source>
        <dbReference type="Proteomes" id="UP000283509"/>
    </source>
</evidence>
<keyword evidence="8" id="KW-1185">Reference proteome</keyword>
<keyword evidence="6" id="KW-0539">Nucleus</keyword>
<evidence type="ECO:0000256" key="2">
    <source>
        <dbReference type="ARBA" id="ARBA00004642"/>
    </source>
</evidence>
<dbReference type="GO" id="GO:0005730">
    <property type="term" value="C:nucleolus"/>
    <property type="evidence" value="ECO:0007669"/>
    <property type="project" value="UniProtKB-SubCell"/>
</dbReference>
<gene>
    <name evidence="7" type="ORF">C7M84_005508</name>
</gene>
<evidence type="ECO:0000256" key="4">
    <source>
        <dbReference type="ARBA" id="ARBA00018339"/>
    </source>
</evidence>
<keyword evidence="5" id="KW-0690">Ribosome biogenesis</keyword>
<dbReference type="STRING" id="6689.A0A423THI8"/>
<reference evidence="7 8" key="1">
    <citation type="submission" date="2018-04" db="EMBL/GenBank/DDBJ databases">
        <authorList>
            <person name="Zhang X."/>
            <person name="Yuan J."/>
            <person name="Li F."/>
            <person name="Xiang J."/>
        </authorList>
    </citation>
    <scope>NUCLEOTIDE SEQUENCE [LARGE SCALE GENOMIC DNA]</scope>
    <source>
        <tissue evidence="7">Muscle</tissue>
    </source>
</reference>
<dbReference type="PANTHER" id="PTHR14211">
    <property type="entry name" value="GLIOMA SUPPRESSOR CANDIDATE REGION GENE 2"/>
    <property type="match status" value="1"/>
</dbReference>
<dbReference type="GO" id="GO:0008097">
    <property type="term" value="F:5S rRNA binding"/>
    <property type="evidence" value="ECO:0007669"/>
    <property type="project" value="TreeGrafter"/>
</dbReference>
<evidence type="ECO:0000256" key="1">
    <source>
        <dbReference type="ARBA" id="ARBA00004604"/>
    </source>
</evidence>
<dbReference type="PANTHER" id="PTHR14211:SF7">
    <property type="entry name" value="RIBOSOME BIOGENESIS PROTEIN NOP53"/>
    <property type="match status" value="1"/>
</dbReference>
<dbReference type="GO" id="GO:0005654">
    <property type="term" value="C:nucleoplasm"/>
    <property type="evidence" value="ECO:0007669"/>
    <property type="project" value="UniProtKB-SubCell"/>
</dbReference>
<comment type="subcellular location">
    <subcellularLocation>
        <location evidence="1">Nucleus</location>
        <location evidence="1">Nucleolus</location>
    </subcellularLocation>
    <subcellularLocation>
        <location evidence="2">Nucleus</location>
        <location evidence="2">Nucleoplasm</location>
    </subcellularLocation>
</comment>
<comment type="caution">
    <text evidence="7">The sequence shown here is derived from an EMBL/GenBank/DDBJ whole genome shotgun (WGS) entry which is preliminary data.</text>
</comment>
<dbReference type="EMBL" id="QCYY01001711">
    <property type="protein sequence ID" value="ROT75922.1"/>
    <property type="molecule type" value="Genomic_DNA"/>
</dbReference>
<evidence type="ECO:0000256" key="6">
    <source>
        <dbReference type="ARBA" id="ARBA00023242"/>
    </source>
</evidence>
<dbReference type="GO" id="GO:0006364">
    <property type="term" value="P:rRNA processing"/>
    <property type="evidence" value="ECO:0007669"/>
    <property type="project" value="TreeGrafter"/>
</dbReference>
<dbReference type="GO" id="GO:0000027">
    <property type="term" value="P:ribosomal large subunit assembly"/>
    <property type="evidence" value="ECO:0007669"/>
    <property type="project" value="TreeGrafter"/>
</dbReference>
<protein>
    <recommendedName>
        <fullName evidence="4">Ribosome biogenesis protein NOP53</fullName>
    </recommendedName>
</protein>
<evidence type="ECO:0000256" key="5">
    <source>
        <dbReference type="ARBA" id="ARBA00022517"/>
    </source>
</evidence>
<dbReference type="Pfam" id="PF07767">
    <property type="entry name" value="Nop53"/>
    <property type="match status" value="1"/>
</dbReference>
<sequence>MWEKRIKERDREREIELVPAYLDALRGRTLKSRARQDRRRLGKKEKKFATRRLGPVRFMAEDITVCDGDKLSGSLRRMRPVGNLFQERVKHLQRRNIIAPADSTPRLVCGPVWCLEITLGMG</sequence>
<reference evidence="7 8" key="2">
    <citation type="submission" date="2019-01" db="EMBL/GenBank/DDBJ databases">
        <title>The decoding of complex shrimp genome reveals the adaptation for benthos swimmer, frequently molting mechanism and breeding impact on genome.</title>
        <authorList>
            <person name="Sun Y."/>
            <person name="Gao Y."/>
            <person name="Yu Y."/>
        </authorList>
    </citation>
    <scope>NUCLEOTIDE SEQUENCE [LARGE SCALE GENOMIC DNA]</scope>
    <source>
        <tissue evidence="7">Muscle</tissue>
    </source>
</reference>
<dbReference type="InterPro" id="IPR011687">
    <property type="entry name" value="Nop53/GLTSCR2"/>
</dbReference>
<accession>A0A423THI8</accession>
<comment type="similarity">
    <text evidence="3">Belongs to the NOP53 family.</text>
</comment>
<dbReference type="Proteomes" id="UP000283509">
    <property type="component" value="Unassembled WGS sequence"/>
</dbReference>
<evidence type="ECO:0000313" key="7">
    <source>
        <dbReference type="EMBL" id="ROT75922.1"/>
    </source>
</evidence>
<name>A0A423THI8_PENVA</name>
<organism evidence="7 8">
    <name type="scientific">Penaeus vannamei</name>
    <name type="common">Whiteleg shrimp</name>
    <name type="synonym">Litopenaeus vannamei</name>
    <dbReference type="NCBI Taxonomy" id="6689"/>
    <lineage>
        <taxon>Eukaryota</taxon>
        <taxon>Metazoa</taxon>
        <taxon>Ecdysozoa</taxon>
        <taxon>Arthropoda</taxon>
        <taxon>Crustacea</taxon>
        <taxon>Multicrustacea</taxon>
        <taxon>Malacostraca</taxon>
        <taxon>Eumalacostraca</taxon>
        <taxon>Eucarida</taxon>
        <taxon>Decapoda</taxon>
        <taxon>Dendrobranchiata</taxon>
        <taxon>Penaeoidea</taxon>
        <taxon>Penaeidae</taxon>
        <taxon>Penaeus</taxon>
    </lineage>
</organism>
<proteinExistence type="inferred from homology"/>
<dbReference type="OrthoDB" id="5072at2759"/>
<dbReference type="AlphaFoldDB" id="A0A423THI8"/>
<evidence type="ECO:0000256" key="3">
    <source>
        <dbReference type="ARBA" id="ARBA00008838"/>
    </source>
</evidence>